<evidence type="ECO:0000256" key="2">
    <source>
        <dbReference type="SAM" id="SignalP"/>
    </source>
</evidence>
<evidence type="ECO:0000313" key="4">
    <source>
        <dbReference type="Proteomes" id="UP001281003"/>
    </source>
</evidence>
<feature type="chain" id="PRO_5041960725" description="Secreted protein" evidence="2">
    <location>
        <begin position="26"/>
        <end position="87"/>
    </location>
</feature>
<feature type="signal peptide" evidence="2">
    <location>
        <begin position="1"/>
        <end position="25"/>
    </location>
</feature>
<dbReference type="Proteomes" id="UP001281003">
    <property type="component" value="Unassembled WGS sequence"/>
</dbReference>
<comment type="caution">
    <text evidence="3">The sequence shown here is derived from an EMBL/GenBank/DDBJ whole genome shotgun (WGS) entry which is preliminary data.</text>
</comment>
<dbReference type="EMBL" id="JAUTDP010000008">
    <property type="protein sequence ID" value="KAK3396885.1"/>
    <property type="molecule type" value="Genomic_DNA"/>
</dbReference>
<proteinExistence type="predicted"/>
<dbReference type="AlphaFoldDB" id="A0AAE0PC57"/>
<feature type="region of interest" description="Disordered" evidence="1">
    <location>
        <begin position="62"/>
        <end position="87"/>
    </location>
</feature>
<feature type="compositionally biased region" description="Low complexity" evidence="1">
    <location>
        <begin position="74"/>
        <end position="87"/>
    </location>
</feature>
<accession>A0AAE0PC57</accession>
<organism evidence="3 4">
    <name type="scientific">Sordaria brevicollis</name>
    <dbReference type="NCBI Taxonomy" id="83679"/>
    <lineage>
        <taxon>Eukaryota</taxon>
        <taxon>Fungi</taxon>
        <taxon>Dikarya</taxon>
        <taxon>Ascomycota</taxon>
        <taxon>Pezizomycotina</taxon>
        <taxon>Sordariomycetes</taxon>
        <taxon>Sordariomycetidae</taxon>
        <taxon>Sordariales</taxon>
        <taxon>Sordariaceae</taxon>
        <taxon>Sordaria</taxon>
    </lineage>
</organism>
<evidence type="ECO:0000313" key="3">
    <source>
        <dbReference type="EMBL" id="KAK3396885.1"/>
    </source>
</evidence>
<evidence type="ECO:0008006" key="5">
    <source>
        <dbReference type="Google" id="ProtNLM"/>
    </source>
</evidence>
<keyword evidence="2" id="KW-0732">Signal</keyword>
<reference evidence="3" key="1">
    <citation type="journal article" date="2023" name="Mol. Phylogenet. Evol.">
        <title>Genome-scale phylogeny and comparative genomics of the fungal order Sordariales.</title>
        <authorList>
            <person name="Hensen N."/>
            <person name="Bonometti L."/>
            <person name="Westerberg I."/>
            <person name="Brannstrom I.O."/>
            <person name="Guillou S."/>
            <person name="Cros-Aarteil S."/>
            <person name="Calhoun S."/>
            <person name="Haridas S."/>
            <person name="Kuo A."/>
            <person name="Mondo S."/>
            <person name="Pangilinan J."/>
            <person name="Riley R."/>
            <person name="LaButti K."/>
            <person name="Andreopoulos B."/>
            <person name="Lipzen A."/>
            <person name="Chen C."/>
            <person name="Yan M."/>
            <person name="Daum C."/>
            <person name="Ng V."/>
            <person name="Clum A."/>
            <person name="Steindorff A."/>
            <person name="Ohm R.A."/>
            <person name="Martin F."/>
            <person name="Silar P."/>
            <person name="Natvig D.O."/>
            <person name="Lalanne C."/>
            <person name="Gautier V."/>
            <person name="Ament-Velasquez S.L."/>
            <person name="Kruys A."/>
            <person name="Hutchinson M.I."/>
            <person name="Powell A.J."/>
            <person name="Barry K."/>
            <person name="Miller A.N."/>
            <person name="Grigoriev I.V."/>
            <person name="Debuchy R."/>
            <person name="Gladieux P."/>
            <person name="Hiltunen Thoren M."/>
            <person name="Johannesson H."/>
        </authorList>
    </citation>
    <scope>NUCLEOTIDE SEQUENCE</scope>
    <source>
        <strain evidence="3">FGSC 1904</strain>
    </source>
</reference>
<evidence type="ECO:0000256" key="1">
    <source>
        <dbReference type="SAM" id="MobiDB-lite"/>
    </source>
</evidence>
<reference evidence="3" key="2">
    <citation type="submission" date="2023-07" db="EMBL/GenBank/DDBJ databases">
        <authorList>
            <consortium name="Lawrence Berkeley National Laboratory"/>
            <person name="Haridas S."/>
            <person name="Hensen N."/>
            <person name="Bonometti L."/>
            <person name="Westerberg I."/>
            <person name="Brannstrom I.O."/>
            <person name="Guillou S."/>
            <person name="Cros-Aarteil S."/>
            <person name="Calhoun S."/>
            <person name="Kuo A."/>
            <person name="Mondo S."/>
            <person name="Pangilinan J."/>
            <person name="Riley R."/>
            <person name="LaButti K."/>
            <person name="Andreopoulos B."/>
            <person name="Lipzen A."/>
            <person name="Chen C."/>
            <person name="Yanf M."/>
            <person name="Daum C."/>
            <person name="Ng V."/>
            <person name="Clum A."/>
            <person name="Steindorff A."/>
            <person name="Ohm R."/>
            <person name="Martin F."/>
            <person name="Silar P."/>
            <person name="Natvig D."/>
            <person name="Lalanne C."/>
            <person name="Gautier V."/>
            <person name="Ament-velasquez S.L."/>
            <person name="Kruys A."/>
            <person name="Hutchinson M.I."/>
            <person name="Powell A.J."/>
            <person name="Barry K."/>
            <person name="Miller A.N."/>
            <person name="Grigoriev I.V."/>
            <person name="Debuchy R."/>
            <person name="Gladieux P."/>
            <person name="Thoren M.H."/>
            <person name="Johannesson H."/>
        </authorList>
    </citation>
    <scope>NUCLEOTIDE SEQUENCE</scope>
    <source>
        <strain evidence="3">FGSC 1904</strain>
    </source>
</reference>
<gene>
    <name evidence="3" type="ORF">B0T20DRAFT_244668</name>
</gene>
<protein>
    <recommendedName>
        <fullName evidence="5">Secreted protein</fullName>
    </recommendedName>
</protein>
<name>A0AAE0PC57_SORBR</name>
<keyword evidence="4" id="KW-1185">Reference proteome</keyword>
<sequence>MERVRFILCAFLHFKLLSFFLSAYTQQCIYFTIEKTPIPRTMSECLTLTCQCQSVICAYIPRPVPPRPSDKRASSGGSNNGSDNSKR</sequence>